<organism evidence="1 2">
    <name type="scientific">Candidatus Brocadia sinica JPN1</name>
    <dbReference type="NCBI Taxonomy" id="1197129"/>
    <lineage>
        <taxon>Bacteria</taxon>
        <taxon>Pseudomonadati</taxon>
        <taxon>Planctomycetota</taxon>
        <taxon>Candidatus Brocadiia</taxon>
        <taxon>Candidatus Brocadiales</taxon>
        <taxon>Candidatus Brocadiaceae</taxon>
        <taxon>Candidatus Brocadia</taxon>
    </lineage>
</organism>
<gene>
    <name evidence="1" type="ORF">BROSI_A1687</name>
</gene>
<reference evidence="2" key="1">
    <citation type="journal article" date="2015" name="Genome Announc.">
        <title>Draft Genome Sequence of an Anaerobic Ammonium-Oxidizing Bacterium, "Candidatus Brocadia sinica".</title>
        <authorList>
            <person name="Oshiki M."/>
            <person name="Shinyako-Hata K."/>
            <person name="Satoh H."/>
            <person name="Okabe S."/>
        </authorList>
    </citation>
    <scope>NUCLEOTIDE SEQUENCE [LARGE SCALE GENOMIC DNA]</scope>
    <source>
        <strain evidence="2">JPN1</strain>
    </source>
</reference>
<proteinExistence type="predicted"/>
<evidence type="ECO:0008006" key="3">
    <source>
        <dbReference type="Google" id="ProtNLM"/>
    </source>
</evidence>
<keyword evidence="2" id="KW-1185">Reference proteome</keyword>
<evidence type="ECO:0000313" key="1">
    <source>
        <dbReference type="EMBL" id="GAN33170.1"/>
    </source>
</evidence>
<sequence>MERKKYVYWQDGDTWLGYLEEYPDYQTQGESLEELKENLKDIYQELTSGNIPCIRKVAELEVA</sequence>
<dbReference type="InterPro" id="IPR035069">
    <property type="entry name" value="TTHA1013/TTHA0281-like"/>
</dbReference>
<dbReference type="RefSeq" id="WP_052563227.1">
    <property type="nucleotide sequence ID" value="NZ_BAFN01000001.1"/>
</dbReference>
<dbReference type="EMBL" id="BAFN01000001">
    <property type="protein sequence ID" value="GAN33170.1"/>
    <property type="molecule type" value="Genomic_DNA"/>
</dbReference>
<accession>A0ABQ0JWP9</accession>
<name>A0ABQ0JWP9_9BACT</name>
<evidence type="ECO:0000313" key="2">
    <source>
        <dbReference type="Proteomes" id="UP000032309"/>
    </source>
</evidence>
<dbReference type="SUPFAM" id="SSF143100">
    <property type="entry name" value="TTHA1013/TTHA0281-like"/>
    <property type="match status" value="1"/>
</dbReference>
<dbReference type="Proteomes" id="UP000032309">
    <property type="component" value="Unassembled WGS sequence"/>
</dbReference>
<protein>
    <recommendedName>
        <fullName evidence="3">Type II toxin-antitoxin system HicB family antitoxin</fullName>
    </recommendedName>
</protein>
<dbReference type="Gene3D" id="3.30.160.250">
    <property type="match status" value="1"/>
</dbReference>
<comment type="caution">
    <text evidence="1">The sequence shown here is derived from an EMBL/GenBank/DDBJ whole genome shotgun (WGS) entry which is preliminary data.</text>
</comment>